<evidence type="ECO:0000256" key="1">
    <source>
        <dbReference type="SAM" id="Phobius"/>
    </source>
</evidence>
<evidence type="ECO:0000313" key="2">
    <source>
        <dbReference type="EMBL" id="KAA8533660.1"/>
    </source>
</evidence>
<proteinExistence type="predicted"/>
<feature type="transmembrane region" description="Helical" evidence="1">
    <location>
        <begin position="22"/>
        <end position="44"/>
    </location>
</feature>
<gene>
    <name evidence="2" type="ORF">F0562_030906</name>
</gene>
<reference evidence="2 3" key="1">
    <citation type="submission" date="2019-09" db="EMBL/GenBank/DDBJ databases">
        <title>A chromosome-level genome assembly of the Chinese tupelo Nyssa sinensis.</title>
        <authorList>
            <person name="Yang X."/>
            <person name="Kang M."/>
            <person name="Yang Y."/>
            <person name="Xiong H."/>
            <person name="Wang M."/>
            <person name="Zhang Z."/>
            <person name="Wang Z."/>
            <person name="Wu H."/>
            <person name="Ma T."/>
            <person name="Liu J."/>
            <person name="Xi Z."/>
        </authorList>
    </citation>
    <scope>NUCLEOTIDE SEQUENCE [LARGE SCALE GENOMIC DNA]</scope>
    <source>
        <strain evidence="2">J267</strain>
        <tissue evidence="2">Leaf</tissue>
    </source>
</reference>
<evidence type="ECO:0000313" key="3">
    <source>
        <dbReference type="Proteomes" id="UP000325577"/>
    </source>
</evidence>
<protein>
    <submittedName>
        <fullName evidence="2">Uncharacterized protein</fullName>
    </submittedName>
</protein>
<sequence>MFLTTNDLNCPKELATIGVKRLVRAFLLLINFCFNTVIVTHPVLSAAAARSSLRPPSLQTLLEDVPYSAAVPHKFSFGGDSEGKSKYELFIVLSFRRIFC</sequence>
<keyword evidence="1" id="KW-1133">Transmembrane helix</keyword>
<keyword evidence="3" id="KW-1185">Reference proteome</keyword>
<keyword evidence="1" id="KW-0812">Transmembrane</keyword>
<dbReference type="EMBL" id="CM018041">
    <property type="protein sequence ID" value="KAA8533660.1"/>
    <property type="molecule type" value="Genomic_DNA"/>
</dbReference>
<name>A0A5J5ASX5_9ASTE</name>
<accession>A0A5J5ASX5</accession>
<keyword evidence="1" id="KW-0472">Membrane</keyword>
<organism evidence="2 3">
    <name type="scientific">Nyssa sinensis</name>
    <dbReference type="NCBI Taxonomy" id="561372"/>
    <lineage>
        <taxon>Eukaryota</taxon>
        <taxon>Viridiplantae</taxon>
        <taxon>Streptophyta</taxon>
        <taxon>Embryophyta</taxon>
        <taxon>Tracheophyta</taxon>
        <taxon>Spermatophyta</taxon>
        <taxon>Magnoliopsida</taxon>
        <taxon>eudicotyledons</taxon>
        <taxon>Gunneridae</taxon>
        <taxon>Pentapetalae</taxon>
        <taxon>asterids</taxon>
        <taxon>Cornales</taxon>
        <taxon>Nyssaceae</taxon>
        <taxon>Nyssa</taxon>
    </lineage>
</organism>
<dbReference type="Proteomes" id="UP000325577">
    <property type="component" value="Linkage Group LG18"/>
</dbReference>
<dbReference type="AlphaFoldDB" id="A0A5J5ASX5"/>